<protein>
    <submittedName>
        <fullName evidence="2">Expressed protein</fullName>
    </submittedName>
</protein>
<comment type="caution">
    <text evidence="2">The sequence shown here is derived from an EMBL/GenBank/DDBJ whole genome shotgun (WGS) entry which is preliminary data.</text>
</comment>
<dbReference type="EMBL" id="CALTRL010000217">
    <property type="protein sequence ID" value="CAH7667229.1"/>
    <property type="molecule type" value="Genomic_DNA"/>
</dbReference>
<keyword evidence="1" id="KW-0812">Transmembrane</keyword>
<dbReference type="Proteomes" id="UP001153365">
    <property type="component" value="Unassembled WGS sequence"/>
</dbReference>
<sequence length="98" mass="11293">MPVKSLFEIIHKAPSNVNPFWFASEKLQQKNYLEPPSYVLPALVVLGLVHFALFLSCAAIICLPFFQGPRGREKNNWLVKWNYTSELSRYLNLKILGK</sequence>
<organism evidence="2 3">
    <name type="scientific">Phakopsora pachyrhizi</name>
    <name type="common">Asian soybean rust disease fungus</name>
    <dbReference type="NCBI Taxonomy" id="170000"/>
    <lineage>
        <taxon>Eukaryota</taxon>
        <taxon>Fungi</taxon>
        <taxon>Dikarya</taxon>
        <taxon>Basidiomycota</taxon>
        <taxon>Pucciniomycotina</taxon>
        <taxon>Pucciniomycetes</taxon>
        <taxon>Pucciniales</taxon>
        <taxon>Phakopsoraceae</taxon>
        <taxon>Phakopsora</taxon>
    </lineage>
</organism>
<dbReference type="AlphaFoldDB" id="A0AAV0AGB4"/>
<reference evidence="2" key="1">
    <citation type="submission" date="2022-06" db="EMBL/GenBank/DDBJ databases">
        <authorList>
            <consortium name="SYNGENTA / RWTH Aachen University"/>
        </authorList>
    </citation>
    <scope>NUCLEOTIDE SEQUENCE</scope>
</reference>
<keyword evidence="3" id="KW-1185">Reference proteome</keyword>
<gene>
    <name evidence="2" type="ORF">PPACK8108_LOCUS1628</name>
</gene>
<evidence type="ECO:0000313" key="2">
    <source>
        <dbReference type="EMBL" id="CAH7667229.1"/>
    </source>
</evidence>
<feature type="transmembrane region" description="Helical" evidence="1">
    <location>
        <begin position="38"/>
        <end position="66"/>
    </location>
</feature>
<name>A0AAV0AGB4_PHAPC</name>
<keyword evidence="1" id="KW-1133">Transmembrane helix</keyword>
<accession>A0AAV0AGB4</accession>
<evidence type="ECO:0000313" key="3">
    <source>
        <dbReference type="Proteomes" id="UP001153365"/>
    </source>
</evidence>
<keyword evidence="1" id="KW-0472">Membrane</keyword>
<evidence type="ECO:0000256" key="1">
    <source>
        <dbReference type="SAM" id="Phobius"/>
    </source>
</evidence>
<proteinExistence type="predicted"/>